<reference evidence="1 2" key="1">
    <citation type="submission" date="2020-02" db="EMBL/GenBank/DDBJ databases">
        <authorList>
            <person name="Sun Q."/>
        </authorList>
    </citation>
    <scope>NUCLEOTIDE SEQUENCE [LARGE SCALE GENOMIC DNA]</scope>
    <source>
        <strain evidence="1 2">YIM 13062</strain>
    </source>
</reference>
<organism evidence="1 2">
    <name type="scientific">Kocuria subflava</name>
    <dbReference type="NCBI Taxonomy" id="1736139"/>
    <lineage>
        <taxon>Bacteria</taxon>
        <taxon>Bacillati</taxon>
        <taxon>Actinomycetota</taxon>
        <taxon>Actinomycetes</taxon>
        <taxon>Micrococcales</taxon>
        <taxon>Micrococcaceae</taxon>
        <taxon>Kocuria</taxon>
    </lineage>
</organism>
<keyword evidence="2" id="KW-1185">Reference proteome</keyword>
<dbReference type="Proteomes" id="UP000521379">
    <property type="component" value="Unassembled WGS sequence"/>
</dbReference>
<dbReference type="AlphaFoldDB" id="A0A846U5F5"/>
<dbReference type="RefSeq" id="WP_047691606.1">
    <property type="nucleotide sequence ID" value="NZ_JAAVUN010000015.1"/>
</dbReference>
<gene>
    <name evidence="1" type="ORF">GTW58_08655</name>
</gene>
<comment type="caution">
    <text evidence="1">The sequence shown here is derived from an EMBL/GenBank/DDBJ whole genome shotgun (WGS) entry which is preliminary data.</text>
</comment>
<evidence type="ECO:0000313" key="2">
    <source>
        <dbReference type="Proteomes" id="UP000521379"/>
    </source>
</evidence>
<name>A0A846U5F5_9MICC</name>
<accession>A0A846U5F5</accession>
<proteinExistence type="predicted"/>
<evidence type="ECO:0000313" key="1">
    <source>
        <dbReference type="EMBL" id="NKE10001.1"/>
    </source>
</evidence>
<protein>
    <submittedName>
        <fullName evidence="1">Uncharacterized protein</fullName>
    </submittedName>
</protein>
<dbReference type="EMBL" id="JAAVUN010000015">
    <property type="protein sequence ID" value="NKE10001.1"/>
    <property type="molecule type" value="Genomic_DNA"/>
</dbReference>
<sequence length="62" mass="6662">MDGRAHIGQVSEWADTLENHRQWVRGLIANPGTATAFDTDVDTKLAVVGAVAQQLDLENTTG</sequence>